<dbReference type="PANTHER" id="PTHR43132">
    <property type="entry name" value="ARSENICAL RESISTANCE OPERON REPRESSOR ARSR-RELATED"/>
    <property type="match status" value="1"/>
</dbReference>
<dbReference type="Proteomes" id="UP001579974">
    <property type="component" value="Unassembled WGS sequence"/>
</dbReference>
<dbReference type="InterPro" id="IPR011991">
    <property type="entry name" value="ArsR-like_HTH"/>
</dbReference>
<keyword evidence="6" id="KW-1185">Reference proteome</keyword>
<name>A0ABV5ALB0_9BACL</name>
<organism evidence="5 6">
    <name type="scientific">Alicyclobacillus fastidiosus</name>
    <dbReference type="NCBI Taxonomy" id="392011"/>
    <lineage>
        <taxon>Bacteria</taxon>
        <taxon>Bacillati</taxon>
        <taxon>Bacillota</taxon>
        <taxon>Bacilli</taxon>
        <taxon>Bacillales</taxon>
        <taxon>Alicyclobacillaceae</taxon>
        <taxon>Alicyclobacillus</taxon>
    </lineage>
</organism>
<dbReference type="InterPro" id="IPR051011">
    <property type="entry name" value="Metal_resp_trans_reg"/>
</dbReference>
<evidence type="ECO:0000256" key="2">
    <source>
        <dbReference type="ARBA" id="ARBA00023125"/>
    </source>
</evidence>
<keyword evidence="2" id="KW-0238">DNA-binding</keyword>
<keyword evidence="3" id="KW-0804">Transcription</keyword>
<sequence>MGETTMGYQVEFDTSPAYELLASLNLYLFDKGLNGMKNRWTQQMNSAFRKMIGPHLTGAKQGLAAEALAILIWQCPHKKDVRAFLRWFEGLDVGELYERLNPYVKNLSRMIPSLSDWRPRAGLWLNAWYEYYFHNVENDWIESLAQHLATKTDELATVNQTEFVESVLRGIYVESVPKLKTVVLVPGFHYAPANLRMDFREMMLFVYSMSNGMLHPKAQVAADVSRMTKALSDEARLAILSNLSGDPCRFTDIAHRTGLPKSTLHNHLIHLRDAGFIRVHAHLNKTDRYSLRQRAFVELDETLQRFQAQLSREEGASVE</sequence>
<proteinExistence type="predicted"/>
<protein>
    <submittedName>
        <fullName evidence="5">Winged helix-turn-helix domain-containing protein</fullName>
    </submittedName>
</protein>
<evidence type="ECO:0000256" key="3">
    <source>
        <dbReference type="ARBA" id="ARBA00023163"/>
    </source>
</evidence>
<dbReference type="RefSeq" id="WP_275475111.1">
    <property type="nucleotide sequence ID" value="NZ_CP162940.1"/>
</dbReference>
<reference evidence="5 6" key="1">
    <citation type="journal article" date="2024" name="Int. J. Mol. Sci.">
        <title>Exploration of Alicyclobacillus spp. Genome in Search of Antibiotic Resistance.</title>
        <authorList>
            <person name="Bucka-Kolendo J."/>
            <person name="Kiousi D.E."/>
            <person name="Dekowska A."/>
            <person name="Mikolajczuk-Szczyrba A."/>
            <person name="Karadedos D.M."/>
            <person name="Michael P."/>
            <person name="Galanis A."/>
            <person name="Sokolowska B."/>
        </authorList>
    </citation>
    <scope>NUCLEOTIDE SEQUENCE [LARGE SCALE GENOMIC DNA]</scope>
    <source>
        <strain evidence="5 6">KKP 3000</strain>
    </source>
</reference>
<dbReference type="PROSITE" id="PS50987">
    <property type="entry name" value="HTH_ARSR_2"/>
    <property type="match status" value="1"/>
</dbReference>
<dbReference type="PANTHER" id="PTHR43132:SF8">
    <property type="entry name" value="HTH-TYPE TRANSCRIPTIONAL REGULATOR KMTR"/>
    <property type="match status" value="1"/>
</dbReference>
<evidence type="ECO:0000256" key="1">
    <source>
        <dbReference type="ARBA" id="ARBA00023015"/>
    </source>
</evidence>
<dbReference type="Gene3D" id="1.10.10.10">
    <property type="entry name" value="Winged helix-like DNA-binding domain superfamily/Winged helix DNA-binding domain"/>
    <property type="match status" value="1"/>
</dbReference>
<dbReference type="Pfam" id="PF01022">
    <property type="entry name" value="HTH_5"/>
    <property type="match status" value="1"/>
</dbReference>
<dbReference type="InterPro" id="IPR036388">
    <property type="entry name" value="WH-like_DNA-bd_sf"/>
</dbReference>
<dbReference type="EMBL" id="JBDXSU010000031">
    <property type="protein sequence ID" value="MFB5192916.1"/>
    <property type="molecule type" value="Genomic_DNA"/>
</dbReference>
<feature type="domain" description="HTH arsR-type" evidence="4">
    <location>
        <begin position="216"/>
        <end position="311"/>
    </location>
</feature>
<keyword evidence="1" id="KW-0805">Transcription regulation</keyword>
<dbReference type="SUPFAM" id="SSF46785">
    <property type="entry name" value="Winged helix' DNA-binding domain"/>
    <property type="match status" value="1"/>
</dbReference>
<dbReference type="SMART" id="SM00418">
    <property type="entry name" value="HTH_ARSR"/>
    <property type="match status" value="1"/>
</dbReference>
<gene>
    <name evidence="5" type="ORF">KKP3000_002510</name>
</gene>
<comment type="caution">
    <text evidence="5">The sequence shown here is derived from an EMBL/GenBank/DDBJ whole genome shotgun (WGS) entry which is preliminary data.</text>
</comment>
<dbReference type="InterPro" id="IPR001845">
    <property type="entry name" value="HTH_ArsR_DNA-bd_dom"/>
</dbReference>
<evidence type="ECO:0000259" key="4">
    <source>
        <dbReference type="PROSITE" id="PS50987"/>
    </source>
</evidence>
<dbReference type="InterPro" id="IPR036390">
    <property type="entry name" value="WH_DNA-bd_sf"/>
</dbReference>
<evidence type="ECO:0000313" key="6">
    <source>
        <dbReference type="Proteomes" id="UP001579974"/>
    </source>
</evidence>
<accession>A0ABV5ALB0</accession>
<dbReference type="CDD" id="cd00090">
    <property type="entry name" value="HTH_ARSR"/>
    <property type="match status" value="1"/>
</dbReference>
<evidence type="ECO:0000313" key="5">
    <source>
        <dbReference type="EMBL" id="MFB5192916.1"/>
    </source>
</evidence>